<dbReference type="Proteomes" id="UP000270034">
    <property type="component" value="Chromosome"/>
</dbReference>
<dbReference type="KEGG" id="aot:AcetOri_orf02296"/>
<organism evidence="1 2">
    <name type="scientific">Acetobacter orientalis</name>
    <dbReference type="NCBI Taxonomy" id="146474"/>
    <lineage>
        <taxon>Bacteria</taxon>
        <taxon>Pseudomonadati</taxon>
        <taxon>Pseudomonadota</taxon>
        <taxon>Alphaproteobacteria</taxon>
        <taxon>Acetobacterales</taxon>
        <taxon>Acetobacteraceae</taxon>
        <taxon>Acetobacter</taxon>
    </lineage>
</organism>
<dbReference type="AlphaFoldDB" id="A0A2Z5ZHM6"/>
<name>A0A2Z5ZHM6_9PROT</name>
<reference evidence="1 2" key="1">
    <citation type="submission" date="2018-02" db="EMBL/GenBank/DDBJ databases">
        <title>Acetobacter orientalis genome.</title>
        <authorList>
            <person name="Nakashima N."/>
            <person name="Tamura T."/>
        </authorList>
    </citation>
    <scope>NUCLEOTIDE SEQUENCE [LARGE SCALE GENOMIC DNA]</scope>
    <source>
        <strain evidence="1 2">FAN1</strain>
    </source>
</reference>
<accession>A0A2Z5ZHM6</accession>
<evidence type="ECO:0000313" key="1">
    <source>
        <dbReference type="EMBL" id="BBC79875.1"/>
    </source>
</evidence>
<gene>
    <name evidence="1" type="ORF">AcetOrient_orf02296</name>
</gene>
<evidence type="ECO:0000313" key="2">
    <source>
        <dbReference type="Proteomes" id="UP000270034"/>
    </source>
</evidence>
<sequence>MVFCVHTAASGLKNTLSCLTKYPASPQRSILKVPLTDTL</sequence>
<dbReference type="EMBL" id="AP018515">
    <property type="protein sequence ID" value="BBC79875.1"/>
    <property type="molecule type" value="Genomic_DNA"/>
</dbReference>
<proteinExistence type="predicted"/>
<protein>
    <submittedName>
        <fullName evidence="1">Uncharacterized protein</fullName>
    </submittedName>
</protein>